<protein>
    <submittedName>
        <fullName evidence="1">Uncharacterized protein</fullName>
    </submittedName>
</protein>
<gene>
    <name evidence="1" type="ORF">L1987_01826</name>
</gene>
<reference evidence="2" key="1">
    <citation type="journal article" date="2022" name="Mol. Ecol. Resour.">
        <title>The genomes of chicory, endive, great burdock and yacon provide insights into Asteraceae palaeo-polyploidization history and plant inulin production.</title>
        <authorList>
            <person name="Fan W."/>
            <person name="Wang S."/>
            <person name="Wang H."/>
            <person name="Wang A."/>
            <person name="Jiang F."/>
            <person name="Liu H."/>
            <person name="Zhao H."/>
            <person name="Xu D."/>
            <person name="Zhang Y."/>
        </authorList>
    </citation>
    <scope>NUCLEOTIDE SEQUENCE [LARGE SCALE GENOMIC DNA]</scope>
    <source>
        <strain evidence="2">cv. Yunnan</strain>
    </source>
</reference>
<evidence type="ECO:0000313" key="1">
    <source>
        <dbReference type="EMBL" id="KAI3827743.1"/>
    </source>
</evidence>
<accession>A0ACB9K680</accession>
<sequence length="140" mass="15687">MSFIKEDLEYFHPDDLEEMHIQHSYAMLSLRAKRFYSRTGRPIPSNNSNTRVGLDKSKLKCYNCSQLGHFARECKAPKANPAATQPRQTHHGQASQGNITPAQTAACVAVGTTDFDWSFQYENLPANNQALMADTTEIPP</sequence>
<reference evidence="1 2" key="2">
    <citation type="journal article" date="2022" name="Mol. Ecol. Resour.">
        <title>The genomes of chicory, endive, great burdock and yacon provide insights into Asteraceae paleo-polyploidization history and plant inulin production.</title>
        <authorList>
            <person name="Fan W."/>
            <person name="Wang S."/>
            <person name="Wang H."/>
            <person name="Wang A."/>
            <person name="Jiang F."/>
            <person name="Liu H."/>
            <person name="Zhao H."/>
            <person name="Xu D."/>
            <person name="Zhang Y."/>
        </authorList>
    </citation>
    <scope>NUCLEOTIDE SEQUENCE [LARGE SCALE GENOMIC DNA]</scope>
    <source>
        <strain evidence="2">cv. Yunnan</strain>
        <tissue evidence="1">Leaves</tissue>
    </source>
</reference>
<dbReference type="Proteomes" id="UP001056120">
    <property type="component" value="Linkage Group LG01"/>
</dbReference>
<keyword evidence="2" id="KW-1185">Reference proteome</keyword>
<evidence type="ECO:0000313" key="2">
    <source>
        <dbReference type="Proteomes" id="UP001056120"/>
    </source>
</evidence>
<organism evidence="1 2">
    <name type="scientific">Smallanthus sonchifolius</name>
    <dbReference type="NCBI Taxonomy" id="185202"/>
    <lineage>
        <taxon>Eukaryota</taxon>
        <taxon>Viridiplantae</taxon>
        <taxon>Streptophyta</taxon>
        <taxon>Embryophyta</taxon>
        <taxon>Tracheophyta</taxon>
        <taxon>Spermatophyta</taxon>
        <taxon>Magnoliopsida</taxon>
        <taxon>eudicotyledons</taxon>
        <taxon>Gunneridae</taxon>
        <taxon>Pentapetalae</taxon>
        <taxon>asterids</taxon>
        <taxon>campanulids</taxon>
        <taxon>Asterales</taxon>
        <taxon>Asteraceae</taxon>
        <taxon>Asteroideae</taxon>
        <taxon>Heliantheae alliance</taxon>
        <taxon>Millerieae</taxon>
        <taxon>Smallanthus</taxon>
    </lineage>
</organism>
<name>A0ACB9K680_9ASTR</name>
<dbReference type="EMBL" id="CM042018">
    <property type="protein sequence ID" value="KAI3827743.1"/>
    <property type="molecule type" value="Genomic_DNA"/>
</dbReference>
<proteinExistence type="predicted"/>
<comment type="caution">
    <text evidence="1">The sequence shown here is derived from an EMBL/GenBank/DDBJ whole genome shotgun (WGS) entry which is preliminary data.</text>
</comment>